<reference evidence="1" key="2">
    <citation type="submission" date="2020-09" db="EMBL/GenBank/DDBJ databases">
        <authorList>
            <person name="Sun Q."/>
            <person name="Sedlacek I."/>
        </authorList>
    </citation>
    <scope>NUCLEOTIDE SEQUENCE</scope>
    <source>
        <strain evidence="1">CCM 7905</strain>
    </source>
</reference>
<organism evidence="1 2">
    <name type="scientific">Rhodococcoides trifolii</name>
    <dbReference type="NCBI Taxonomy" id="908250"/>
    <lineage>
        <taxon>Bacteria</taxon>
        <taxon>Bacillati</taxon>
        <taxon>Actinomycetota</taxon>
        <taxon>Actinomycetes</taxon>
        <taxon>Mycobacteriales</taxon>
        <taxon>Nocardiaceae</taxon>
        <taxon>Rhodococcoides</taxon>
    </lineage>
</organism>
<comment type="caution">
    <text evidence="1">The sequence shown here is derived from an EMBL/GenBank/DDBJ whole genome shotgun (WGS) entry which is preliminary data.</text>
</comment>
<gene>
    <name evidence="1" type="ORF">GCM10007304_10130</name>
</gene>
<evidence type="ECO:0000313" key="1">
    <source>
        <dbReference type="EMBL" id="GGF98131.1"/>
    </source>
</evidence>
<protein>
    <submittedName>
        <fullName evidence="1">Uncharacterized protein</fullName>
    </submittedName>
</protein>
<evidence type="ECO:0000313" key="2">
    <source>
        <dbReference type="Proteomes" id="UP000654257"/>
    </source>
</evidence>
<sequence length="201" mass="20398">MSAHSRKPAFPTKRVLLGATAAAVAAVIFGSVQTTGALWRDSGVRAAGVVTAATFSLSPGVGTDPNFTFTDLAKPNITVGDFVQKPLTIANTGTARNGLTYFLSKAGPSVTAGPGVTITLSGTVVPTTASCTDTNTPTGTAAFTTFDTASTTTAATSSPRTLAKGASEIWCIRSTLKSVVTVTPPASSTFTIAFAFRADQK</sequence>
<dbReference type="RefSeq" id="WP_188543557.1">
    <property type="nucleotide sequence ID" value="NZ_BMCU01000001.1"/>
</dbReference>
<dbReference type="AlphaFoldDB" id="A0A917CTY5"/>
<keyword evidence="2" id="KW-1185">Reference proteome</keyword>
<name>A0A917CTY5_9NOCA</name>
<dbReference type="Proteomes" id="UP000654257">
    <property type="component" value="Unassembled WGS sequence"/>
</dbReference>
<reference evidence="1" key="1">
    <citation type="journal article" date="2014" name="Int. J. Syst. Evol. Microbiol.">
        <title>Complete genome sequence of Corynebacterium casei LMG S-19264T (=DSM 44701T), isolated from a smear-ripened cheese.</title>
        <authorList>
            <consortium name="US DOE Joint Genome Institute (JGI-PGF)"/>
            <person name="Walter F."/>
            <person name="Albersmeier A."/>
            <person name="Kalinowski J."/>
            <person name="Ruckert C."/>
        </authorList>
    </citation>
    <scope>NUCLEOTIDE SEQUENCE</scope>
    <source>
        <strain evidence="1">CCM 7905</strain>
    </source>
</reference>
<dbReference type="EMBL" id="BMCU01000001">
    <property type="protein sequence ID" value="GGF98131.1"/>
    <property type="molecule type" value="Genomic_DNA"/>
</dbReference>
<accession>A0A917CTY5</accession>
<proteinExistence type="predicted"/>